<gene>
    <name evidence="4" type="primary">essB</name>
    <name evidence="4" type="ORF">JGZ69_05700</name>
</gene>
<accession>A0AB37HN42</accession>
<feature type="compositionally biased region" description="Low complexity" evidence="2">
    <location>
        <begin position="394"/>
        <end position="404"/>
    </location>
</feature>
<evidence type="ECO:0000313" key="5">
    <source>
        <dbReference type="Proteomes" id="UP000595512"/>
    </source>
</evidence>
<comment type="similarity">
    <text evidence="1">Belongs to the EssB family.</text>
</comment>
<dbReference type="Gene3D" id="1.25.40.680">
    <property type="entry name" value="Type VII secretion system EssB, C-terminal-like domain"/>
    <property type="match status" value="1"/>
</dbReference>
<keyword evidence="3" id="KW-0472">Membrane</keyword>
<dbReference type="InterPro" id="IPR018778">
    <property type="entry name" value="T7SS_EssB"/>
</dbReference>
<dbReference type="AlphaFoldDB" id="A0AB37HN42"/>
<dbReference type="RefSeq" id="WP_107958366.1">
    <property type="nucleotide sequence ID" value="NZ_CP066701.1"/>
</dbReference>
<dbReference type="EMBL" id="CP066701">
    <property type="protein sequence ID" value="QQX26358.1"/>
    <property type="molecule type" value="Genomic_DNA"/>
</dbReference>
<protein>
    <submittedName>
        <fullName evidence="4">Type VII secretion protein EssB</fullName>
    </submittedName>
</protein>
<dbReference type="KEGG" id="hspo:JGZ69_05700"/>
<name>A0AB37HN42_9BACI</name>
<feature type="compositionally biased region" description="Polar residues" evidence="2">
    <location>
        <begin position="405"/>
        <end position="416"/>
    </location>
</feature>
<evidence type="ECO:0000313" key="4">
    <source>
        <dbReference type="EMBL" id="QQX26358.1"/>
    </source>
</evidence>
<evidence type="ECO:0000256" key="1">
    <source>
        <dbReference type="ARBA" id="ARBA00010163"/>
    </source>
</evidence>
<dbReference type="Gene3D" id="1.10.510.10">
    <property type="entry name" value="Transferase(Phosphotransferase) domain 1"/>
    <property type="match status" value="1"/>
</dbReference>
<proteinExistence type="inferred from homology"/>
<keyword evidence="3" id="KW-0812">Transmembrane</keyword>
<dbReference type="Proteomes" id="UP000595512">
    <property type="component" value="Chromosome"/>
</dbReference>
<sequence length="464" mass="54085">MNEITINIESMTFQFFIKDDKRQLKLAKSQTRVKDIRQLALICEETDYFVPAEVADEDDIITFSFTIDHRAQKWADVSKLGRSDKLRLLCNLARFRKLLTTRMTFFLHPDNLIFDDNLIPSLVYRGIRDVVPPYEIDEEKFILQYKCLIIALFSKKYSFDELYSGSIKNATDTEFERQVGEADNFTSLIKLLEENYIKEKKETEKNMQYVPKKRFRLFKQLTFIMIALSVILAVPTVYFSFVKSPFQKHLIEAHHHFLAQDYGKVISELDGENPEKLPDSGKYILAYSYVKTESLDEAPKEAILKNVSLKSDANYLLYWIYNGRGDFDQSVDLARYIDDPVLIMYGFVKKIEKAKNDPNLSGTEREEEVQKNQEQLKTYTDKYGLETLLKLQNSDTTNNSEETNQGQAQEPNTQDVIKQEETTENKDVNAQKNNEKTNEKAKENKENGKSNKNVKENKENENKK</sequence>
<organism evidence="4 5">
    <name type="scientific">Heyndrickxia sporothermodurans</name>
    <dbReference type="NCBI Taxonomy" id="46224"/>
    <lineage>
        <taxon>Bacteria</taxon>
        <taxon>Bacillati</taxon>
        <taxon>Bacillota</taxon>
        <taxon>Bacilli</taxon>
        <taxon>Bacillales</taxon>
        <taxon>Bacillaceae</taxon>
        <taxon>Heyndrickxia</taxon>
    </lineage>
</organism>
<feature type="compositionally biased region" description="Basic and acidic residues" evidence="2">
    <location>
        <begin position="417"/>
        <end position="464"/>
    </location>
</feature>
<keyword evidence="3" id="KW-1133">Transmembrane helix</keyword>
<dbReference type="Pfam" id="PF10140">
    <property type="entry name" value="YukC"/>
    <property type="match status" value="1"/>
</dbReference>
<feature type="region of interest" description="Disordered" evidence="2">
    <location>
        <begin position="394"/>
        <end position="464"/>
    </location>
</feature>
<evidence type="ECO:0000256" key="2">
    <source>
        <dbReference type="SAM" id="MobiDB-lite"/>
    </source>
</evidence>
<feature type="transmembrane region" description="Helical" evidence="3">
    <location>
        <begin position="221"/>
        <end position="241"/>
    </location>
</feature>
<evidence type="ECO:0000256" key="3">
    <source>
        <dbReference type="SAM" id="Phobius"/>
    </source>
</evidence>
<dbReference type="InterPro" id="IPR042565">
    <property type="entry name" value="T7SS_EssB_C"/>
</dbReference>
<reference evidence="4 5" key="1">
    <citation type="submission" date="2020-12" db="EMBL/GenBank/DDBJ databases">
        <title>Taxonomic evaluation of the Bacillus sporothermodurans group of bacteria based on whole genome sequences.</title>
        <authorList>
            <person name="Fiedler G."/>
            <person name="Herbstmann A.-D."/>
            <person name="Doll E."/>
            <person name="Wenning M."/>
            <person name="Brinks E."/>
            <person name="Kabisch J."/>
            <person name="Breitenwieser F."/>
            <person name="Lappann M."/>
            <person name="Boehnlein C."/>
            <person name="Franz C."/>
        </authorList>
    </citation>
    <scope>NUCLEOTIDE SEQUENCE [LARGE SCALE GENOMIC DNA]</scope>
    <source>
        <strain evidence="4 5">DSM 10599</strain>
    </source>
</reference>
<dbReference type="NCBIfam" id="TIGR03926">
    <property type="entry name" value="T7_EssB"/>
    <property type="match status" value="1"/>
</dbReference>